<dbReference type="FunFam" id="3.40.1810.10:FF:000024">
    <property type="entry name" value="Agamous-like MADS-box protein AGL80"/>
    <property type="match status" value="1"/>
</dbReference>
<comment type="caution">
    <text evidence="8">The sequence shown here is derived from an EMBL/GenBank/DDBJ whole genome shotgun (WGS) entry which is preliminary data.</text>
</comment>
<dbReference type="GO" id="GO:0003677">
    <property type="term" value="F:DNA binding"/>
    <property type="evidence" value="ECO:0007669"/>
    <property type="project" value="UniProtKB-KW"/>
</dbReference>
<reference evidence="8 9" key="1">
    <citation type="journal article" date="2014" name="Agronomy (Basel)">
        <title>A Draft Genome Sequence for Ensete ventricosum, the Drought-Tolerant Tree Against Hunger.</title>
        <authorList>
            <person name="Harrison J."/>
            <person name="Moore K.A."/>
            <person name="Paszkiewicz K."/>
            <person name="Jones T."/>
            <person name="Grant M."/>
            <person name="Ambacheew D."/>
            <person name="Muzemil S."/>
            <person name="Studholme D.J."/>
        </authorList>
    </citation>
    <scope>NUCLEOTIDE SEQUENCE [LARGE SCALE GENOMIC DNA]</scope>
</reference>
<dbReference type="Pfam" id="PF00319">
    <property type="entry name" value="SRF-TF"/>
    <property type="match status" value="1"/>
</dbReference>
<feature type="compositionally biased region" description="Low complexity" evidence="6">
    <location>
        <begin position="314"/>
        <end position="330"/>
    </location>
</feature>
<dbReference type="InterPro" id="IPR050142">
    <property type="entry name" value="MADS-box/MEF2_TF"/>
</dbReference>
<comment type="subcellular location">
    <subcellularLocation>
        <location evidence="1">Nucleus</location>
    </subcellularLocation>
</comment>
<evidence type="ECO:0000256" key="2">
    <source>
        <dbReference type="ARBA" id="ARBA00023015"/>
    </source>
</evidence>
<dbReference type="AlphaFoldDB" id="A0A427B160"/>
<evidence type="ECO:0000256" key="3">
    <source>
        <dbReference type="ARBA" id="ARBA00023125"/>
    </source>
</evidence>
<dbReference type="SMART" id="SM00432">
    <property type="entry name" value="MADS"/>
    <property type="match status" value="1"/>
</dbReference>
<evidence type="ECO:0000256" key="4">
    <source>
        <dbReference type="ARBA" id="ARBA00023163"/>
    </source>
</evidence>
<evidence type="ECO:0000313" key="9">
    <source>
        <dbReference type="Proteomes" id="UP000287651"/>
    </source>
</evidence>
<evidence type="ECO:0000256" key="6">
    <source>
        <dbReference type="SAM" id="MobiDB-lite"/>
    </source>
</evidence>
<keyword evidence="3" id="KW-0238">DNA-binding</keyword>
<sequence>MNAVSYVHACMRACFAARTRSTVPGSVDEGAAAHCQFFSKCRLLMRLFAVMEEAIQPVWQVQCLRERIGYEHRNSELIRDHVFNGHDIPKKHRLPISRPMIGYIVTIVGYHGSDHSSDSVCSHPFVLSFHLYKDRRRKEHRCVPVLLAMARSKVRLSWIVNDSTRRATLKKRRKGLLKKVQELSILCGVDACAVVYAQNEHQPQMWPSPPETARIMTRFKNSSQIERTRKMIDQDSFLHQRVVKLMEQLRRLQSENKEIRITKLLCEGLLGRDFDDLSIDDASALTWMAEAKLRMVYEKREEDSKRQAMPPPQSQAAAPLAATATGTQQTPPAPPPPTGWSNPVNHGQQAVEAVQQPNWFTDVIVNWSQQDSDNLLVDPNPTWSATLNLWCLLHYRAPKLQFTHEERLKDSESSASAMFSGVGLVEDGPHHLDVMVGAGHHLAVKSHSVAIMCFCNQVGVAFVRPCHRAMRARKQGDKAGEQAHFTWLGILLSGWIDEGARLPEGGGDGANPRTHGRSLRSLFARSETNWGMLNLTSLCSGII</sequence>
<dbReference type="InterPro" id="IPR036879">
    <property type="entry name" value="TF_MADSbox_sf"/>
</dbReference>
<proteinExistence type="predicted"/>
<keyword evidence="4" id="KW-0804">Transcription</keyword>
<organism evidence="8 9">
    <name type="scientific">Ensete ventricosum</name>
    <name type="common">Abyssinian banana</name>
    <name type="synonym">Musa ensete</name>
    <dbReference type="NCBI Taxonomy" id="4639"/>
    <lineage>
        <taxon>Eukaryota</taxon>
        <taxon>Viridiplantae</taxon>
        <taxon>Streptophyta</taxon>
        <taxon>Embryophyta</taxon>
        <taxon>Tracheophyta</taxon>
        <taxon>Spermatophyta</taxon>
        <taxon>Magnoliopsida</taxon>
        <taxon>Liliopsida</taxon>
        <taxon>Zingiberales</taxon>
        <taxon>Musaceae</taxon>
        <taxon>Ensete</taxon>
    </lineage>
</organism>
<dbReference type="GO" id="GO:0046983">
    <property type="term" value="F:protein dimerization activity"/>
    <property type="evidence" value="ECO:0007669"/>
    <property type="project" value="InterPro"/>
</dbReference>
<dbReference type="SUPFAM" id="SSF55455">
    <property type="entry name" value="SRF-like"/>
    <property type="match status" value="1"/>
</dbReference>
<feature type="region of interest" description="Disordered" evidence="6">
    <location>
        <begin position="301"/>
        <end position="345"/>
    </location>
</feature>
<dbReference type="InterPro" id="IPR002100">
    <property type="entry name" value="TF_MADSbox"/>
</dbReference>
<keyword evidence="5" id="KW-0539">Nucleus</keyword>
<keyword evidence="2" id="KW-0805">Transcription regulation</keyword>
<dbReference type="Gene3D" id="3.40.1810.10">
    <property type="entry name" value="Transcription factor, MADS-box"/>
    <property type="match status" value="1"/>
</dbReference>
<feature type="domain" description="MADS-box" evidence="7">
    <location>
        <begin position="149"/>
        <end position="199"/>
    </location>
</feature>
<dbReference type="PANTHER" id="PTHR48019">
    <property type="entry name" value="SERUM RESPONSE FACTOR HOMOLOG"/>
    <property type="match status" value="1"/>
</dbReference>
<dbReference type="PROSITE" id="PS50066">
    <property type="entry name" value="MADS_BOX_2"/>
    <property type="match status" value="1"/>
</dbReference>
<evidence type="ECO:0000313" key="8">
    <source>
        <dbReference type="EMBL" id="RRT82127.1"/>
    </source>
</evidence>
<evidence type="ECO:0000256" key="1">
    <source>
        <dbReference type="ARBA" id="ARBA00004123"/>
    </source>
</evidence>
<dbReference type="GO" id="GO:0005634">
    <property type="term" value="C:nucleus"/>
    <property type="evidence" value="ECO:0007669"/>
    <property type="project" value="UniProtKB-SubCell"/>
</dbReference>
<dbReference type="EMBL" id="AMZH03000759">
    <property type="protein sequence ID" value="RRT82127.1"/>
    <property type="molecule type" value="Genomic_DNA"/>
</dbReference>
<dbReference type="Proteomes" id="UP000287651">
    <property type="component" value="Unassembled WGS sequence"/>
</dbReference>
<name>A0A427B160_ENSVE</name>
<protein>
    <recommendedName>
        <fullName evidence="7">MADS-box domain-containing protein</fullName>
    </recommendedName>
</protein>
<evidence type="ECO:0000256" key="5">
    <source>
        <dbReference type="ARBA" id="ARBA00023242"/>
    </source>
</evidence>
<accession>A0A427B160</accession>
<dbReference type="PRINTS" id="PR00404">
    <property type="entry name" value="MADSDOMAIN"/>
</dbReference>
<gene>
    <name evidence="8" type="ORF">B296_00020663</name>
</gene>
<evidence type="ECO:0000259" key="7">
    <source>
        <dbReference type="PROSITE" id="PS50066"/>
    </source>
</evidence>